<feature type="transmembrane region" description="Helical" evidence="7">
    <location>
        <begin position="150"/>
        <end position="169"/>
    </location>
</feature>
<dbReference type="GO" id="GO:0045724">
    <property type="term" value="P:positive regulation of cilium assembly"/>
    <property type="evidence" value="ECO:0007669"/>
    <property type="project" value="TreeGrafter"/>
</dbReference>
<evidence type="ECO:0000256" key="3">
    <source>
        <dbReference type="ARBA" id="ARBA00022692"/>
    </source>
</evidence>
<dbReference type="GO" id="GO:0036064">
    <property type="term" value="C:ciliary basal body"/>
    <property type="evidence" value="ECO:0007669"/>
    <property type="project" value="TreeGrafter"/>
</dbReference>
<feature type="transmembrane region" description="Helical" evidence="7">
    <location>
        <begin position="228"/>
        <end position="248"/>
    </location>
</feature>
<evidence type="ECO:0000256" key="6">
    <source>
        <dbReference type="SAM" id="MobiDB-lite"/>
    </source>
</evidence>
<feature type="compositionally biased region" description="Low complexity" evidence="6">
    <location>
        <begin position="530"/>
        <end position="543"/>
    </location>
</feature>
<dbReference type="GO" id="GO:0005789">
    <property type="term" value="C:endoplasmic reticulum membrane"/>
    <property type="evidence" value="ECO:0007669"/>
    <property type="project" value="TreeGrafter"/>
</dbReference>
<evidence type="ECO:0000256" key="4">
    <source>
        <dbReference type="ARBA" id="ARBA00022989"/>
    </source>
</evidence>
<keyword evidence="4 7" id="KW-1133">Transmembrane helix</keyword>
<evidence type="ECO:0008006" key="10">
    <source>
        <dbReference type="Google" id="ProtNLM"/>
    </source>
</evidence>
<dbReference type="Proteomes" id="UP001487740">
    <property type="component" value="Unassembled WGS sequence"/>
</dbReference>
<dbReference type="AlphaFoldDB" id="A0AAW0TKC5"/>
<feature type="compositionally biased region" description="Basic and acidic residues" evidence="6">
    <location>
        <begin position="456"/>
        <end position="469"/>
    </location>
</feature>
<evidence type="ECO:0000256" key="2">
    <source>
        <dbReference type="ARBA" id="ARBA00008803"/>
    </source>
</evidence>
<evidence type="ECO:0000313" key="9">
    <source>
        <dbReference type="Proteomes" id="UP001487740"/>
    </source>
</evidence>
<dbReference type="InterPro" id="IPR008010">
    <property type="entry name" value="Tatp1"/>
</dbReference>
<dbReference type="EMBL" id="JARAKH010000029">
    <property type="protein sequence ID" value="KAK8388183.1"/>
    <property type="molecule type" value="Genomic_DNA"/>
</dbReference>
<keyword evidence="5 7" id="KW-0472">Membrane</keyword>
<name>A0AAW0TKC5_SCYPA</name>
<reference evidence="8 9" key="1">
    <citation type="submission" date="2023-03" db="EMBL/GenBank/DDBJ databases">
        <title>High-quality genome of Scylla paramamosain provides insights in environmental adaptation.</title>
        <authorList>
            <person name="Zhang L."/>
        </authorList>
    </citation>
    <scope>NUCLEOTIDE SEQUENCE [LARGE SCALE GENOMIC DNA]</scope>
    <source>
        <strain evidence="8">LZ_2023a</strain>
        <tissue evidence="8">Muscle</tissue>
    </source>
</reference>
<feature type="compositionally biased region" description="Low complexity" evidence="6">
    <location>
        <begin position="470"/>
        <end position="479"/>
    </location>
</feature>
<comment type="caution">
    <text evidence="8">The sequence shown here is derived from an EMBL/GenBank/DDBJ whole genome shotgun (WGS) entry which is preliminary data.</text>
</comment>
<dbReference type="PANTHER" id="PTHR13317">
    <property type="entry name" value="TRANSMEMBRANE ANTERIOR POSTERIOR TRANSFORMATION PROTEIN 1 HOMOLOG"/>
    <property type="match status" value="1"/>
</dbReference>
<evidence type="ECO:0000313" key="8">
    <source>
        <dbReference type="EMBL" id="KAK8388183.1"/>
    </source>
</evidence>
<comment type="subcellular location">
    <subcellularLocation>
        <location evidence="1">Membrane</location>
        <topology evidence="1">Multi-pass membrane protein</topology>
    </subcellularLocation>
</comment>
<gene>
    <name evidence="8" type="ORF">O3P69_020217</name>
</gene>
<keyword evidence="9" id="KW-1185">Reference proteome</keyword>
<keyword evidence="3 7" id="KW-0812">Transmembrane</keyword>
<feature type="compositionally biased region" description="Polar residues" evidence="6">
    <location>
        <begin position="506"/>
        <end position="529"/>
    </location>
</feature>
<dbReference type="PANTHER" id="PTHR13317:SF4">
    <property type="entry name" value="TRANSMEMBRANE ANTERIOR POSTERIOR TRANSFORMATION PROTEIN 1 HOMOLOG"/>
    <property type="match status" value="1"/>
</dbReference>
<organism evidence="8 9">
    <name type="scientific">Scylla paramamosain</name>
    <name type="common">Mud crab</name>
    <dbReference type="NCBI Taxonomy" id="85552"/>
    <lineage>
        <taxon>Eukaryota</taxon>
        <taxon>Metazoa</taxon>
        <taxon>Ecdysozoa</taxon>
        <taxon>Arthropoda</taxon>
        <taxon>Crustacea</taxon>
        <taxon>Multicrustacea</taxon>
        <taxon>Malacostraca</taxon>
        <taxon>Eumalacostraca</taxon>
        <taxon>Eucarida</taxon>
        <taxon>Decapoda</taxon>
        <taxon>Pleocyemata</taxon>
        <taxon>Brachyura</taxon>
        <taxon>Eubrachyura</taxon>
        <taxon>Portunoidea</taxon>
        <taxon>Portunidae</taxon>
        <taxon>Portuninae</taxon>
        <taxon>Scylla</taxon>
    </lineage>
</organism>
<evidence type="ECO:0000256" key="7">
    <source>
        <dbReference type="SAM" id="Phobius"/>
    </source>
</evidence>
<sequence>MKTWTYKESLLISRPDNFALPAAMCFSTEVLHLVSVIPSLPIAKTAQSVYPLSFRDYLKSELRRGYLLENDEERYTARREKVYTFFKIPREIEKFVAYGFFQCADSFFFVFTFLPVRFTLAIWSLLTRPFRKVFGLYFSKNRRILKPAEIVDLLKGVMVLVCCYLMGYIDTSVCYHIIKTQSTIKLYLFFNMLEIADRLMSAFGQDTLDALFWTATEPRGRKREHFGVLFHLLVAIAYVALHSTIVLLQALTLNVAINSDNKGLLTIVISNNFVELKGAVFKKFDRNNLLQISCSDVRERFHNCVLLLVVVIQTMKEYAWKEERLWILLPDCLLVCGTEILVDWLKHAFITRFNDIPADAYKDYTVLLASDLIMCKQKYAYSDHSDLVARRMGFIPLPLGVVMYRILSQSIRLTSPASYLVLGVGFLCLLSFRVLNGIIILGKACDLIECAERRRARNESVSESTEKKSSSTCEKTSSSSVSSKKTIKVEVATSPIRGWSMPPPTTLSNERTQSKTHSLEVSTPASASASIVSTPSPSDPPVRSDSLDFLVESKKGLMANSMVNLSSVGINEGPFTNDASRQYRLQHSLESIVSVDNTDVGESTGEHQSSLSSPCTSLKLLNQDEQAERIQTVSLIANVSPGGDNIGTECGVSENVSSEARKFKRHPFVSCDSIRYRGSTDGDIL</sequence>
<accession>A0AAW0TKC5</accession>
<evidence type="ECO:0000256" key="1">
    <source>
        <dbReference type="ARBA" id="ARBA00004141"/>
    </source>
</evidence>
<proteinExistence type="inferred from homology"/>
<feature type="region of interest" description="Disordered" evidence="6">
    <location>
        <begin position="456"/>
        <end position="479"/>
    </location>
</feature>
<dbReference type="Pfam" id="PF05346">
    <property type="entry name" value="DUF747"/>
    <property type="match status" value="1"/>
</dbReference>
<protein>
    <recommendedName>
        <fullName evidence="10">TAPT1-like protein</fullName>
    </recommendedName>
</protein>
<feature type="region of interest" description="Disordered" evidence="6">
    <location>
        <begin position="494"/>
        <end position="543"/>
    </location>
</feature>
<evidence type="ECO:0000256" key="5">
    <source>
        <dbReference type="ARBA" id="ARBA00023136"/>
    </source>
</evidence>
<comment type="similarity">
    <text evidence="2">Belongs to the TAPT1 family.</text>
</comment>